<feature type="region of interest" description="Disordered" evidence="1">
    <location>
        <begin position="1"/>
        <end position="24"/>
    </location>
</feature>
<reference evidence="3 4" key="1">
    <citation type="submission" date="2018-06" db="EMBL/GenBank/DDBJ databases">
        <title>Genome analysis of cellulolytic fungus Trichoderma lentiforme CFAM-422.</title>
        <authorList>
            <person name="Steindorff A.S."/>
            <person name="Formighieri E.F."/>
            <person name="Midorikawa G.E.O."/>
            <person name="Tamietti M.S."/>
            <person name="Ramos E.Z."/>
            <person name="Silva A.S."/>
            <person name="Bon E.P.S."/>
            <person name="Mendes T.D."/>
            <person name="Damaso M.C.T."/>
            <person name="Favaro L.C.L."/>
        </authorList>
    </citation>
    <scope>NUCLEOTIDE SEQUENCE [LARGE SCALE GENOMIC DNA]</scope>
    <source>
        <strain evidence="3 4">CFAM-422</strain>
    </source>
</reference>
<evidence type="ECO:0000259" key="2">
    <source>
        <dbReference type="SMART" id="SM00382"/>
    </source>
</evidence>
<organism evidence="3 4">
    <name type="scientific">Trichoderma lentiforme</name>
    <dbReference type="NCBI Taxonomy" id="1567552"/>
    <lineage>
        <taxon>Eukaryota</taxon>
        <taxon>Fungi</taxon>
        <taxon>Dikarya</taxon>
        <taxon>Ascomycota</taxon>
        <taxon>Pezizomycotina</taxon>
        <taxon>Sordariomycetes</taxon>
        <taxon>Hypocreomycetidae</taxon>
        <taxon>Hypocreales</taxon>
        <taxon>Hypocreaceae</taxon>
        <taxon>Trichoderma</taxon>
    </lineage>
</organism>
<proteinExistence type="predicted"/>
<feature type="domain" description="AAA+ ATPase" evidence="2">
    <location>
        <begin position="625"/>
        <end position="750"/>
    </location>
</feature>
<dbReference type="PANTHER" id="PTHR46411">
    <property type="entry name" value="FAMILY ATPASE, PUTATIVE-RELATED"/>
    <property type="match status" value="1"/>
</dbReference>
<dbReference type="InterPro" id="IPR056599">
    <property type="entry name" value="AAA_lid_fung"/>
</dbReference>
<dbReference type="Gene3D" id="3.40.50.300">
    <property type="entry name" value="P-loop containing nucleotide triphosphate hydrolases"/>
    <property type="match status" value="1"/>
</dbReference>
<evidence type="ECO:0000256" key="1">
    <source>
        <dbReference type="SAM" id="MobiDB-lite"/>
    </source>
</evidence>
<dbReference type="EMBL" id="QLNT01000016">
    <property type="protein sequence ID" value="KAF3066786.1"/>
    <property type="molecule type" value="Genomic_DNA"/>
</dbReference>
<sequence>MDTKSDSVVSEPISEGATRNISQESTAAVPAANIQDYIANITKARDGVRLWQHVLPDLIGNGYELPDQFDELLDSFVSEIGLLQRATKRPYHETSVGDATPVWKSSGELKLVEWGDLPGVCGNPTPPTHAALYVPLEQPTNEELKGTDGGEGTRKIIRKLQYEDYPPLPDRQELPERIVITSLHLLYFIDHNLLDGQLNQDYPGRYFQILRPFKLLVHFNGKIRDGLTDLEKHRQICKNSSEEDFEKEWRQDGPLEDIRRNKKFIYANMKATEFTSLIKDLRSLIKFMDDYIEPAIKRDLKESVFFSDLWYTFPAGSLIFVKDKNIPQKIWKVIQRTGGRRRSRRGLYYKTKAEHGKWQLKTSPFIINCFYIDFDGTRYLPVYHQIYIEAFDGLQPVSGLPVLPLSVAETEQYINIKEMVNRGRDFIEYTQPTHCDYIGRSLLKKPTGKNLNNNDGEFRENIVQHSEWIDSEVMVDMERALQEVPAWRLSTEDLIAHIDEPRSDIGVDADYNWDAKIKSRLMDEEEAKRQKWNKDHPPEDENDLLLLPGHVFAFIFRTRKWACLQLGRSPGGEQMLHKRIPRPEPWKDLQLPDGHKNLVQSLIESHTSKSTSRKLHFDLVRSKGKGVIILLHGVPGVGKTSTAECAAEANHKPLLPITCGDLGTSPKEVEAKLQEAFQLAQLWKCVLLLDEADIFLARRSENDIERNALVSVFLRVLEYYEGILFLTTNRVGTFDEAFKSRLHMALYYPPLQWKPTNRIWETHLDKLIKSGLIDVDRDDILSYAEALFDSQSQPKSKIGPVWNGRQVRNAFQSAVALASFKQKGEGKIHLSRDDFEKVARVSNDFNSYLWSIQCKTDSDRASQWGYRQDTWNDHSNNSSAPGSRPPMARTPSIDMNSGFGARHLPGAGIQQQQYLPPQQQYLPPQQQYIPPQQQHLQQQQQPQQQQQNLQQQQQNLQQWQQQPQQQQLQPQQQQLQSQQQLQLQQQQLQLQQQQLQPQQQQLLNFTN</sequence>
<protein>
    <recommendedName>
        <fullName evidence="2">AAA+ ATPase domain-containing protein</fullName>
    </recommendedName>
</protein>
<name>A0A9P5CB07_9HYPO</name>
<dbReference type="PANTHER" id="PTHR46411:SF2">
    <property type="entry name" value="AAA+ ATPASE DOMAIN-CONTAINING PROTEIN"/>
    <property type="match status" value="1"/>
</dbReference>
<dbReference type="CDD" id="cd19481">
    <property type="entry name" value="RecA-like_protease"/>
    <property type="match status" value="1"/>
</dbReference>
<dbReference type="InterPro" id="IPR003593">
    <property type="entry name" value="AAA+_ATPase"/>
</dbReference>
<dbReference type="AlphaFoldDB" id="A0A9P5CB07"/>
<dbReference type="SUPFAM" id="SSF52540">
    <property type="entry name" value="P-loop containing nucleoside triphosphate hydrolases"/>
    <property type="match status" value="1"/>
</dbReference>
<dbReference type="InterPro" id="IPR003959">
    <property type="entry name" value="ATPase_AAA_core"/>
</dbReference>
<comment type="caution">
    <text evidence="3">The sequence shown here is derived from an EMBL/GenBank/DDBJ whole genome shotgun (WGS) entry which is preliminary data.</text>
</comment>
<dbReference type="InterPro" id="IPR027417">
    <property type="entry name" value="P-loop_NTPase"/>
</dbReference>
<dbReference type="SMART" id="SM00382">
    <property type="entry name" value="AAA"/>
    <property type="match status" value="1"/>
</dbReference>
<dbReference type="Proteomes" id="UP000801864">
    <property type="component" value="Unassembled WGS sequence"/>
</dbReference>
<dbReference type="InterPro" id="IPR054289">
    <property type="entry name" value="DUF7025"/>
</dbReference>
<keyword evidence="4" id="KW-1185">Reference proteome</keyword>
<evidence type="ECO:0000313" key="4">
    <source>
        <dbReference type="Proteomes" id="UP000801864"/>
    </source>
</evidence>
<feature type="region of interest" description="Disordered" evidence="1">
    <location>
        <begin position="869"/>
        <end position="904"/>
    </location>
</feature>
<dbReference type="Pfam" id="PF23232">
    <property type="entry name" value="AAA_lid_13"/>
    <property type="match status" value="1"/>
</dbReference>
<accession>A0A9P5CB07</accession>
<dbReference type="Pfam" id="PF00004">
    <property type="entry name" value="AAA"/>
    <property type="match status" value="1"/>
</dbReference>
<dbReference type="Pfam" id="PF22942">
    <property type="entry name" value="DUF7025"/>
    <property type="match status" value="1"/>
</dbReference>
<feature type="region of interest" description="Disordered" evidence="1">
    <location>
        <begin position="930"/>
        <end position="949"/>
    </location>
</feature>
<dbReference type="GO" id="GO:0005524">
    <property type="term" value="F:ATP binding"/>
    <property type="evidence" value="ECO:0007669"/>
    <property type="project" value="InterPro"/>
</dbReference>
<evidence type="ECO:0000313" key="3">
    <source>
        <dbReference type="EMBL" id="KAF3066786.1"/>
    </source>
</evidence>
<dbReference type="GO" id="GO:0016887">
    <property type="term" value="F:ATP hydrolysis activity"/>
    <property type="evidence" value="ECO:0007669"/>
    <property type="project" value="InterPro"/>
</dbReference>
<gene>
    <name evidence="3" type="ORF">CFAM422_009014</name>
</gene>